<dbReference type="EMBL" id="CP035544">
    <property type="protein sequence ID" value="QBA65407.1"/>
    <property type="molecule type" value="Genomic_DNA"/>
</dbReference>
<proteinExistence type="predicted"/>
<evidence type="ECO:0000313" key="1">
    <source>
        <dbReference type="EMBL" id="QBA65407.1"/>
    </source>
</evidence>
<accession>A0A411ED30</accession>
<name>A0A411ED30_9FLAO</name>
<sequence>MDLNLISQTGFSIPPKELRKGSTPLWVTSNNDLIYARGLKIRLESDSGSCSYSIPKTPAEKLLGWNALCRRVLRMDISALTVLDENLIAIKKGAIVFKGRNQQNFRRVFKISRGSRPLNICHWEDRLYWGEYFSNPTRCEVHIYGSKDGEKWEKAYTFPEGRIRHVHGIYEDTFRNGMWVLTGDTDSESGIWFTGDHFQTLECVVTGSQKARAVSVIPMKKGLIVPMDSPNEINFIQKYDMYKREFSPLVQIAGSAFYRYTSPSVSLISTVVEPSEVNQARYIELYASLDLKHWTKIAELKMDFWSSLSMKLFRYPEIRFPEVSRGDPDQIYLYCSGVRGYNRKMVILDRQVLVKFLKFRSSFHNDQTSE</sequence>
<dbReference type="OrthoDB" id="6308355at2"/>
<evidence type="ECO:0008006" key="3">
    <source>
        <dbReference type="Google" id="ProtNLM"/>
    </source>
</evidence>
<evidence type="ECO:0000313" key="2">
    <source>
        <dbReference type="Proteomes" id="UP000290889"/>
    </source>
</evidence>
<reference evidence="1 2" key="1">
    <citation type="submission" date="2019-01" db="EMBL/GenBank/DDBJ databases">
        <title>Muriicola soli sp. nov., isolated from soil.</title>
        <authorList>
            <person name="Kang H.J."/>
            <person name="Kim S.B."/>
        </authorList>
    </citation>
    <scope>NUCLEOTIDE SEQUENCE [LARGE SCALE GENOMIC DNA]</scope>
    <source>
        <strain evidence="1 2">MMS17-SY002</strain>
    </source>
</reference>
<dbReference type="AlphaFoldDB" id="A0A411ED30"/>
<dbReference type="RefSeq" id="WP_129606609.1">
    <property type="nucleotide sequence ID" value="NZ_CP035544.1"/>
</dbReference>
<organism evidence="1 2">
    <name type="scientific">Muriicola soli</name>
    <dbReference type="NCBI Taxonomy" id="2507538"/>
    <lineage>
        <taxon>Bacteria</taxon>
        <taxon>Pseudomonadati</taxon>
        <taxon>Bacteroidota</taxon>
        <taxon>Flavobacteriia</taxon>
        <taxon>Flavobacteriales</taxon>
        <taxon>Flavobacteriaceae</taxon>
        <taxon>Muriicola</taxon>
    </lineage>
</organism>
<dbReference type="Proteomes" id="UP000290889">
    <property type="component" value="Chromosome"/>
</dbReference>
<dbReference type="KEGG" id="mur:EQY75_13220"/>
<keyword evidence="2" id="KW-1185">Reference proteome</keyword>
<gene>
    <name evidence="1" type="ORF">EQY75_13220</name>
</gene>
<protein>
    <recommendedName>
        <fullName evidence="3">Exo-alpha-sialidase</fullName>
    </recommendedName>
</protein>